<dbReference type="GO" id="GO:0015074">
    <property type="term" value="P:DNA integration"/>
    <property type="evidence" value="ECO:0007669"/>
    <property type="project" value="InterPro"/>
</dbReference>
<proteinExistence type="predicted"/>
<sequence>MGIPEALRQSSPGLADQLRTAIEKQQLNQRAEQTYLHWIDRFVLFHDLRDPSGFSDEEQQQFLAYLRDSLRLSRARLNQARQALMFFYADVLGKPVTDSTVAA</sequence>
<dbReference type="Proteomes" id="UP000591735">
    <property type="component" value="Unassembled WGS sequence"/>
</dbReference>
<dbReference type="RefSeq" id="WP_183698625.1">
    <property type="nucleotide sequence ID" value="NZ_JACHFE010000001.1"/>
</dbReference>
<dbReference type="InterPro" id="IPR010998">
    <property type="entry name" value="Integrase_recombinase_N"/>
</dbReference>
<dbReference type="AlphaFoldDB" id="A0A840UAP7"/>
<keyword evidence="4" id="KW-1185">Reference proteome</keyword>
<keyword evidence="1" id="KW-0238">DNA-binding</keyword>
<gene>
    <name evidence="3" type="ORF">HNR38_000073</name>
</gene>
<feature type="domain" description="Integrase SAM-like N-terminal" evidence="2">
    <location>
        <begin position="14"/>
        <end position="97"/>
    </location>
</feature>
<accession>A0A840UAP7</accession>
<evidence type="ECO:0000313" key="3">
    <source>
        <dbReference type="EMBL" id="MBB5319605.1"/>
    </source>
</evidence>
<dbReference type="Pfam" id="PF13495">
    <property type="entry name" value="Phage_int_SAM_4"/>
    <property type="match status" value="1"/>
</dbReference>
<organism evidence="3 4">
    <name type="scientific">Marinobacter oulmenensis</name>
    <dbReference type="NCBI Taxonomy" id="643747"/>
    <lineage>
        <taxon>Bacteria</taxon>
        <taxon>Pseudomonadati</taxon>
        <taxon>Pseudomonadota</taxon>
        <taxon>Gammaproteobacteria</taxon>
        <taxon>Pseudomonadales</taxon>
        <taxon>Marinobacteraceae</taxon>
        <taxon>Marinobacter</taxon>
    </lineage>
</organism>
<reference evidence="3 4" key="1">
    <citation type="submission" date="2020-08" db="EMBL/GenBank/DDBJ databases">
        <title>Genomic Encyclopedia of Type Strains, Phase IV (KMG-IV): sequencing the most valuable type-strain genomes for metagenomic binning, comparative biology and taxonomic classification.</title>
        <authorList>
            <person name="Goeker M."/>
        </authorList>
    </citation>
    <scope>NUCLEOTIDE SEQUENCE [LARGE SCALE GENOMIC DNA]</scope>
    <source>
        <strain evidence="3 4">DSM 22359</strain>
    </source>
</reference>
<dbReference type="InterPro" id="IPR004107">
    <property type="entry name" value="Integrase_SAM-like_N"/>
</dbReference>
<comment type="caution">
    <text evidence="3">The sequence shown here is derived from an EMBL/GenBank/DDBJ whole genome shotgun (WGS) entry which is preliminary data.</text>
</comment>
<dbReference type="Gene3D" id="1.10.150.130">
    <property type="match status" value="1"/>
</dbReference>
<evidence type="ECO:0000256" key="1">
    <source>
        <dbReference type="ARBA" id="ARBA00023125"/>
    </source>
</evidence>
<evidence type="ECO:0000259" key="2">
    <source>
        <dbReference type="Pfam" id="PF13495"/>
    </source>
</evidence>
<dbReference type="GO" id="GO:0003677">
    <property type="term" value="F:DNA binding"/>
    <property type="evidence" value="ECO:0007669"/>
    <property type="project" value="UniProtKB-KW"/>
</dbReference>
<evidence type="ECO:0000313" key="4">
    <source>
        <dbReference type="Proteomes" id="UP000591735"/>
    </source>
</evidence>
<protein>
    <recommendedName>
        <fullName evidence="2">Integrase SAM-like N-terminal domain-containing protein</fullName>
    </recommendedName>
</protein>
<name>A0A840UAP7_9GAMM</name>
<dbReference type="EMBL" id="JACHFE010000001">
    <property type="protein sequence ID" value="MBB5319605.1"/>
    <property type="molecule type" value="Genomic_DNA"/>
</dbReference>